<accession>A0A326UDT7</accession>
<comment type="cofactor">
    <cofactor evidence="6">
        <name>Zn(2+)</name>
        <dbReference type="ChEBI" id="CHEBI:29105"/>
    </cofactor>
    <text evidence="6">Binds 1 zinc ion.</text>
</comment>
<dbReference type="InterPro" id="IPR004438">
    <property type="entry name" value="Peptidase_M3B"/>
</dbReference>
<dbReference type="EC" id="3.4.24.-" evidence="6"/>
<feature type="coiled-coil region" evidence="7">
    <location>
        <begin position="21"/>
        <end position="48"/>
    </location>
</feature>
<protein>
    <recommendedName>
        <fullName evidence="6">Oligopeptidase F</fullName>
        <ecNumber evidence="6">3.4.24.-</ecNumber>
    </recommendedName>
</protein>
<dbReference type="PANTHER" id="PTHR11804">
    <property type="entry name" value="PROTEASE M3 THIMET OLIGOPEPTIDASE-RELATED"/>
    <property type="match status" value="1"/>
</dbReference>
<evidence type="ECO:0000259" key="9">
    <source>
        <dbReference type="Pfam" id="PF08439"/>
    </source>
</evidence>
<evidence type="ECO:0000256" key="2">
    <source>
        <dbReference type="ARBA" id="ARBA00022723"/>
    </source>
</evidence>
<dbReference type="SUPFAM" id="SSF55486">
    <property type="entry name" value="Metalloproteases ('zincins'), catalytic domain"/>
    <property type="match status" value="1"/>
</dbReference>
<keyword evidence="5 6" id="KW-0482">Metalloprotease</keyword>
<dbReference type="Gene3D" id="1.10.287.830">
    <property type="entry name" value="putative peptidase helix hairpin domain like"/>
    <property type="match status" value="1"/>
</dbReference>
<dbReference type="AlphaFoldDB" id="A0A326UDT7"/>
<dbReference type="OrthoDB" id="9766487at2"/>
<evidence type="ECO:0000313" key="10">
    <source>
        <dbReference type="EMBL" id="PZW36011.1"/>
    </source>
</evidence>
<dbReference type="Gene3D" id="1.10.1370.20">
    <property type="entry name" value="Oligoendopeptidase f, C-terminal domain"/>
    <property type="match status" value="1"/>
</dbReference>
<dbReference type="Pfam" id="PF08439">
    <property type="entry name" value="Peptidase_M3_N"/>
    <property type="match status" value="1"/>
</dbReference>
<feature type="domain" description="Peptidase M3A/M3B catalytic" evidence="8">
    <location>
        <begin position="207"/>
        <end position="587"/>
    </location>
</feature>
<evidence type="ECO:0000256" key="1">
    <source>
        <dbReference type="ARBA" id="ARBA00022670"/>
    </source>
</evidence>
<dbReference type="PANTHER" id="PTHR11804:SF84">
    <property type="entry name" value="SACCHAROLYSIN"/>
    <property type="match status" value="1"/>
</dbReference>
<comment type="caution">
    <text evidence="10">The sequence shown here is derived from an EMBL/GenBank/DDBJ whole genome shotgun (WGS) entry which is preliminary data.</text>
</comment>
<dbReference type="GO" id="GO:0006508">
    <property type="term" value="P:proteolysis"/>
    <property type="evidence" value="ECO:0007669"/>
    <property type="project" value="UniProtKB-KW"/>
</dbReference>
<dbReference type="GO" id="GO:0046872">
    <property type="term" value="F:metal ion binding"/>
    <property type="evidence" value="ECO:0007669"/>
    <property type="project" value="UniProtKB-UniRule"/>
</dbReference>
<dbReference type="InterPro" id="IPR001567">
    <property type="entry name" value="Pept_M3A_M3B_dom"/>
</dbReference>
<dbReference type="Proteomes" id="UP000248806">
    <property type="component" value="Unassembled WGS sequence"/>
</dbReference>
<keyword evidence="7" id="KW-0175">Coiled coil</keyword>
<dbReference type="InterPro" id="IPR045090">
    <property type="entry name" value="Pept_M3A_M3B"/>
</dbReference>
<dbReference type="EMBL" id="QKUF01000001">
    <property type="protein sequence ID" value="PZW36011.1"/>
    <property type="molecule type" value="Genomic_DNA"/>
</dbReference>
<evidence type="ECO:0000259" key="8">
    <source>
        <dbReference type="Pfam" id="PF01432"/>
    </source>
</evidence>
<evidence type="ECO:0000256" key="4">
    <source>
        <dbReference type="ARBA" id="ARBA00022833"/>
    </source>
</evidence>
<reference evidence="10 11" key="1">
    <citation type="submission" date="2018-06" db="EMBL/GenBank/DDBJ databases">
        <title>Genomic Encyclopedia of Archaeal and Bacterial Type Strains, Phase II (KMG-II): from individual species to whole genera.</title>
        <authorList>
            <person name="Goeker M."/>
        </authorList>
    </citation>
    <scope>NUCLEOTIDE SEQUENCE [LARGE SCALE GENOMIC DNA]</scope>
    <source>
        <strain evidence="10 11">ATCC BAA-1881</strain>
    </source>
</reference>
<evidence type="ECO:0000313" key="11">
    <source>
        <dbReference type="Proteomes" id="UP000248806"/>
    </source>
</evidence>
<keyword evidence="1 6" id="KW-0645">Protease</keyword>
<organism evidence="10 11">
    <name type="scientific">Thermosporothrix hazakensis</name>
    <dbReference type="NCBI Taxonomy" id="644383"/>
    <lineage>
        <taxon>Bacteria</taxon>
        <taxon>Bacillati</taxon>
        <taxon>Chloroflexota</taxon>
        <taxon>Ktedonobacteria</taxon>
        <taxon>Ktedonobacterales</taxon>
        <taxon>Thermosporotrichaceae</taxon>
        <taxon>Thermosporothrix</taxon>
    </lineage>
</organism>
<name>A0A326UDT7_THEHA</name>
<dbReference type="RefSeq" id="WP_111319513.1">
    <property type="nucleotide sequence ID" value="NZ_BIFX01000001.1"/>
</dbReference>
<comment type="function">
    <text evidence="6">Has oligopeptidase activity and degrades a variety of small bioactive peptides.</text>
</comment>
<keyword evidence="4 6" id="KW-0862">Zinc</keyword>
<comment type="similarity">
    <text evidence="6">Belongs to the peptidase M3B family.</text>
</comment>
<gene>
    <name evidence="10" type="ORF">EI42_00181</name>
</gene>
<dbReference type="GO" id="GO:0004222">
    <property type="term" value="F:metalloendopeptidase activity"/>
    <property type="evidence" value="ECO:0007669"/>
    <property type="project" value="UniProtKB-UniRule"/>
</dbReference>
<proteinExistence type="inferred from homology"/>
<keyword evidence="3 6" id="KW-0378">Hydrolase</keyword>
<dbReference type="GO" id="GO:0006518">
    <property type="term" value="P:peptide metabolic process"/>
    <property type="evidence" value="ECO:0007669"/>
    <property type="project" value="TreeGrafter"/>
</dbReference>
<evidence type="ECO:0000256" key="6">
    <source>
        <dbReference type="RuleBase" id="RU368091"/>
    </source>
</evidence>
<evidence type="ECO:0000256" key="3">
    <source>
        <dbReference type="ARBA" id="ARBA00022801"/>
    </source>
</evidence>
<evidence type="ECO:0000256" key="7">
    <source>
        <dbReference type="SAM" id="Coils"/>
    </source>
</evidence>
<dbReference type="InterPro" id="IPR013647">
    <property type="entry name" value="OligopepF_N_dom"/>
</dbReference>
<dbReference type="Gene3D" id="1.20.140.70">
    <property type="entry name" value="Oligopeptidase f, N-terminal domain"/>
    <property type="match status" value="1"/>
</dbReference>
<dbReference type="CDD" id="cd09608">
    <property type="entry name" value="M3B_PepF"/>
    <property type="match status" value="1"/>
</dbReference>
<keyword evidence="2 6" id="KW-0479">Metal-binding</keyword>
<dbReference type="NCBIfam" id="TIGR00181">
    <property type="entry name" value="pepF"/>
    <property type="match status" value="1"/>
</dbReference>
<dbReference type="Pfam" id="PF01432">
    <property type="entry name" value="Peptidase_M3"/>
    <property type="match status" value="1"/>
</dbReference>
<keyword evidence="11" id="KW-1185">Reference proteome</keyword>
<sequence>MTTVQTYKNRTEIPQDYKWNLESIFTSNDAWEQEYQELQKRIPELAALKGTLARSGEALLSVLRKHDAVAERLERLYVYASMRKDEDTTNSFYQGLADRATQLFVQFSTAVSFIDPEILSIPQETLDRYVAETPGLDLYKHHLDDINRTRPHIRSAEIEAILAAAGEMSHAPDNIFAMINNADMKLPTIKDEQGRDVELTHGNYILYIRNKDRRVRKDAFEGMHGSFYRQRNTIAATLSSQVKSNIFYARQRNFETCRELALSRYNIPVSVYDNLIQTVHENIPLMNRYLELRKRVLKLNELHMYDLYVPIVEEKEDRVSYQEACDIVVSALAPLGNDYVSTLKQGLSQRWIDVYETPGKRSGAYSGGAYGTNPFILLNYQNNRDSMFTLAHELGHSLHSYFTRSTQPYAYGDYTIFVAEVASTLNEGLLTNYLLKHTSDTATRLAILNHALEDMRGTLYRQTMFAEFELKVHTRAEQGEPLTADVFSEIYKHLNELYYGGVATVDDLIGIEWARIPHFYESFYVYQYATGISAASALVQQILNEGQPAVDRYLGFLRSGSSDYSIELLKKAGVDMTKPEPVQQAFKLFETYLEQMEQLLG</sequence>
<evidence type="ECO:0000256" key="5">
    <source>
        <dbReference type="ARBA" id="ARBA00023049"/>
    </source>
</evidence>
<feature type="domain" description="Oligopeptidase F N-terminal" evidence="9">
    <location>
        <begin position="117"/>
        <end position="185"/>
    </location>
</feature>
<dbReference type="InterPro" id="IPR042088">
    <property type="entry name" value="OligoPept_F_C"/>
</dbReference>